<reference evidence="3" key="1">
    <citation type="submission" date="2016-10" db="EMBL/GenBank/DDBJ databases">
        <authorList>
            <person name="Varghese N."/>
            <person name="Submissions S."/>
        </authorList>
    </citation>
    <scope>NUCLEOTIDE SEQUENCE [LARGE SCALE GENOMIC DNA]</scope>
    <source>
        <strain evidence="3">DSM 26921</strain>
    </source>
</reference>
<feature type="domain" description="Hedgehog/Intein (Hint)" evidence="1">
    <location>
        <begin position="29"/>
        <end position="158"/>
    </location>
</feature>
<evidence type="ECO:0000259" key="1">
    <source>
        <dbReference type="Pfam" id="PF13403"/>
    </source>
</evidence>
<dbReference type="EMBL" id="FOYO01000001">
    <property type="protein sequence ID" value="SFR35824.1"/>
    <property type="molecule type" value="Genomic_DNA"/>
</dbReference>
<dbReference type="InterPro" id="IPR036844">
    <property type="entry name" value="Hint_dom_sf"/>
</dbReference>
<keyword evidence="3" id="KW-1185">Reference proteome</keyword>
<sequence>MTVSINTGTIRLPREKTSGAVRLSPAGLSVGTPVMTSSGERCIEDLKSGDRVLTKDLGMQTIKCVAFRDVDLLKSPYSAPVHIPSGTFGQERPGADIYLAPTQRIALRHQMFDVLFSAREVLVSAKDLIGIGEVRQIEGLRGVTYVSLGFLQSHLLYCGNLAVDLGPKGQSTSRPSLSAEEARLACSLVRPLVAQVHQAAGFPLH</sequence>
<accession>A0A1I6G0V1</accession>
<dbReference type="OrthoDB" id="7685535at2"/>
<organism evidence="2 3">
    <name type="scientific">Litoreibacter janthinus</name>
    <dbReference type="NCBI Taxonomy" id="670154"/>
    <lineage>
        <taxon>Bacteria</taxon>
        <taxon>Pseudomonadati</taxon>
        <taxon>Pseudomonadota</taxon>
        <taxon>Alphaproteobacteria</taxon>
        <taxon>Rhodobacterales</taxon>
        <taxon>Roseobacteraceae</taxon>
        <taxon>Litoreibacter</taxon>
    </lineage>
</organism>
<dbReference type="Pfam" id="PF13403">
    <property type="entry name" value="Hint_2"/>
    <property type="match status" value="1"/>
</dbReference>
<dbReference type="InterPro" id="IPR028992">
    <property type="entry name" value="Hedgehog/Intein_dom"/>
</dbReference>
<gene>
    <name evidence="2" type="ORF">SAMN04488002_0702</name>
</gene>
<evidence type="ECO:0000313" key="3">
    <source>
        <dbReference type="Proteomes" id="UP000199658"/>
    </source>
</evidence>
<name>A0A1I6G0V1_9RHOB</name>
<dbReference type="AlphaFoldDB" id="A0A1I6G0V1"/>
<dbReference type="Proteomes" id="UP000199658">
    <property type="component" value="Unassembled WGS sequence"/>
</dbReference>
<evidence type="ECO:0000313" key="2">
    <source>
        <dbReference type="EMBL" id="SFR35824.1"/>
    </source>
</evidence>
<protein>
    <submittedName>
        <fullName evidence="2">Hint domain-containing protein</fullName>
    </submittedName>
</protein>
<dbReference type="STRING" id="670154.SAMN04488002_0702"/>
<proteinExistence type="predicted"/>
<dbReference type="RefSeq" id="WP_090212561.1">
    <property type="nucleotide sequence ID" value="NZ_FOYO01000001.1"/>
</dbReference>
<dbReference type="SUPFAM" id="SSF51294">
    <property type="entry name" value="Hedgehog/intein (Hint) domain"/>
    <property type="match status" value="1"/>
</dbReference>